<keyword evidence="1" id="KW-0472">Membrane</keyword>
<comment type="caution">
    <text evidence="2">The sequence shown here is derived from an EMBL/GenBank/DDBJ whole genome shotgun (WGS) entry which is preliminary data.</text>
</comment>
<dbReference type="Proteomes" id="UP000743899">
    <property type="component" value="Unassembled WGS sequence"/>
</dbReference>
<proteinExistence type="predicted"/>
<protein>
    <submittedName>
        <fullName evidence="2">Phage holin family protein</fullName>
    </submittedName>
</protein>
<keyword evidence="1" id="KW-0812">Transmembrane</keyword>
<reference evidence="2 3" key="1">
    <citation type="submission" date="2020-01" db="EMBL/GenBank/DDBJ databases">
        <title>A novel Bacillus sp. from Pasinler.</title>
        <authorList>
            <person name="Adiguzel A."/>
            <person name="Ay H."/>
            <person name="Baltaci M.O."/>
        </authorList>
    </citation>
    <scope>NUCLEOTIDE SEQUENCE [LARGE SCALE GENOMIC DNA]</scope>
    <source>
        <strain evidence="2 3">P1</strain>
    </source>
</reference>
<dbReference type="PANTHER" id="PTHR37309:SF1">
    <property type="entry name" value="SLR0284 PROTEIN"/>
    <property type="match status" value="1"/>
</dbReference>
<keyword evidence="1" id="KW-1133">Transmembrane helix</keyword>
<evidence type="ECO:0000256" key="1">
    <source>
        <dbReference type="SAM" id="Phobius"/>
    </source>
</evidence>
<organism evidence="2 3">
    <name type="scientific">Pallidibacillus pasinlerensis</name>
    <dbReference type="NCBI Taxonomy" id="2703818"/>
    <lineage>
        <taxon>Bacteria</taxon>
        <taxon>Bacillati</taxon>
        <taxon>Bacillota</taxon>
        <taxon>Bacilli</taxon>
        <taxon>Bacillales</taxon>
        <taxon>Bacillaceae</taxon>
        <taxon>Pallidibacillus</taxon>
    </lineage>
</organism>
<keyword evidence="3" id="KW-1185">Reference proteome</keyword>
<dbReference type="PANTHER" id="PTHR37309">
    <property type="entry name" value="SLR0284 PROTEIN"/>
    <property type="match status" value="1"/>
</dbReference>
<dbReference type="EMBL" id="JAACYS010000050">
    <property type="protein sequence ID" value="NCU18211.1"/>
    <property type="molecule type" value="Genomic_DNA"/>
</dbReference>
<sequence>MIWILRIFLIGAGLLLIDALMPSVSIEHYGVAVLFVIILTIINIIVKPILILLTLPITMLTLGLFLIIINGIVFYWTAQLVDGFEVDGFGSAIIASILMSIIQAIVTRITTEEQA</sequence>
<feature type="transmembrane region" description="Helical" evidence="1">
    <location>
        <begin position="29"/>
        <end position="46"/>
    </location>
</feature>
<feature type="transmembrane region" description="Helical" evidence="1">
    <location>
        <begin position="53"/>
        <end position="76"/>
    </location>
</feature>
<evidence type="ECO:0000313" key="2">
    <source>
        <dbReference type="EMBL" id="NCU18211.1"/>
    </source>
</evidence>
<accession>A0ABX0A444</accession>
<dbReference type="RefSeq" id="WP_161921040.1">
    <property type="nucleotide sequence ID" value="NZ_JAACYS010000050.1"/>
</dbReference>
<feature type="transmembrane region" description="Helical" evidence="1">
    <location>
        <begin position="88"/>
        <end position="106"/>
    </location>
</feature>
<dbReference type="InterPro" id="IPR007165">
    <property type="entry name" value="Phage_holin_4_2"/>
</dbReference>
<evidence type="ECO:0000313" key="3">
    <source>
        <dbReference type="Proteomes" id="UP000743899"/>
    </source>
</evidence>
<dbReference type="Pfam" id="PF04020">
    <property type="entry name" value="Phage_holin_4_2"/>
    <property type="match status" value="1"/>
</dbReference>
<name>A0ABX0A444_9BACI</name>
<gene>
    <name evidence="2" type="ORF">GW534_10835</name>
</gene>